<reference evidence="2" key="1">
    <citation type="journal article" date="2020" name="Phytopathology">
        <title>Genome sequence of the chestnut blight fungus Cryphonectria parasitica EP155: A fundamental resource for an archetypical invasive plant pathogen.</title>
        <authorList>
            <person name="Crouch J.A."/>
            <person name="Dawe A."/>
            <person name="Aerts A."/>
            <person name="Barry K."/>
            <person name="Churchill A.C.L."/>
            <person name="Grimwood J."/>
            <person name="Hillman B."/>
            <person name="Milgroom M.G."/>
            <person name="Pangilinan J."/>
            <person name="Smith M."/>
            <person name="Salamov A."/>
            <person name="Schmutz J."/>
            <person name="Yadav J."/>
            <person name="Grigoriev I.V."/>
            <person name="Nuss D."/>
        </authorList>
    </citation>
    <scope>NUCLEOTIDE SEQUENCE</scope>
    <source>
        <strain evidence="2">EP155</strain>
    </source>
</reference>
<dbReference type="AlphaFoldDB" id="A0A9P4XU45"/>
<feature type="region of interest" description="Disordered" evidence="1">
    <location>
        <begin position="225"/>
        <end position="270"/>
    </location>
</feature>
<feature type="compositionally biased region" description="Pro residues" evidence="1">
    <location>
        <begin position="245"/>
        <end position="255"/>
    </location>
</feature>
<dbReference type="GeneID" id="63840878"/>
<keyword evidence="3" id="KW-1185">Reference proteome</keyword>
<feature type="region of interest" description="Disordered" evidence="1">
    <location>
        <begin position="96"/>
        <end position="165"/>
    </location>
</feature>
<sequence>MPHSYSRRSSSASSSSSSSSTQSNVSIESFNVNVPRKNIVKPLIWFAGGDPRRHTNLRRQVTTIEEPNGPTRTVERYLLVRDPSGYTMWFYEDDYDGRSHHSSSSSRSSRSGRSSRHSSRTQPAAGGVPVRPHPPPPQHPQHMGGAGPWMPPQGGGGGMGMGMGMGMGPPPMMMGGGGGPPPGAPIEIVDGMNPNDDDDDYSSVYSGSSYMTGSVHQAPHQPPMFMPPGPGPMQMPPMMHQQQHQPPPPPPPPQGNPLGEGGAGFIQLNP</sequence>
<feature type="region of interest" description="Disordered" evidence="1">
    <location>
        <begin position="1"/>
        <end position="26"/>
    </location>
</feature>
<comment type="caution">
    <text evidence="2">The sequence shown here is derived from an EMBL/GenBank/DDBJ whole genome shotgun (WGS) entry which is preliminary data.</text>
</comment>
<evidence type="ECO:0000313" key="2">
    <source>
        <dbReference type="EMBL" id="KAF3761334.1"/>
    </source>
</evidence>
<evidence type="ECO:0000256" key="1">
    <source>
        <dbReference type="SAM" id="MobiDB-lite"/>
    </source>
</evidence>
<feature type="compositionally biased region" description="Gly residues" evidence="1">
    <location>
        <begin position="153"/>
        <end position="165"/>
    </location>
</feature>
<protein>
    <submittedName>
        <fullName evidence="2">Uncharacterized protein</fullName>
    </submittedName>
</protein>
<dbReference type="OrthoDB" id="5243923at2759"/>
<name>A0A9P4XU45_CRYP1</name>
<organism evidence="2 3">
    <name type="scientific">Cryphonectria parasitica (strain ATCC 38755 / EP155)</name>
    <dbReference type="NCBI Taxonomy" id="660469"/>
    <lineage>
        <taxon>Eukaryota</taxon>
        <taxon>Fungi</taxon>
        <taxon>Dikarya</taxon>
        <taxon>Ascomycota</taxon>
        <taxon>Pezizomycotina</taxon>
        <taxon>Sordariomycetes</taxon>
        <taxon>Sordariomycetidae</taxon>
        <taxon>Diaporthales</taxon>
        <taxon>Cryphonectriaceae</taxon>
        <taxon>Cryphonectria-Endothia species complex</taxon>
        <taxon>Cryphonectria</taxon>
    </lineage>
</organism>
<accession>A0A9P4XU45</accession>
<dbReference type="Proteomes" id="UP000803844">
    <property type="component" value="Unassembled WGS sequence"/>
</dbReference>
<feature type="compositionally biased region" description="Low complexity" evidence="1">
    <location>
        <begin position="102"/>
        <end position="112"/>
    </location>
</feature>
<feature type="compositionally biased region" description="Pro residues" evidence="1">
    <location>
        <begin position="225"/>
        <end position="235"/>
    </location>
</feature>
<evidence type="ECO:0000313" key="3">
    <source>
        <dbReference type="Proteomes" id="UP000803844"/>
    </source>
</evidence>
<feature type="compositionally biased region" description="Low complexity" evidence="1">
    <location>
        <begin position="7"/>
        <end position="26"/>
    </location>
</feature>
<dbReference type="EMBL" id="MU032351">
    <property type="protein sequence ID" value="KAF3761334.1"/>
    <property type="molecule type" value="Genomic_DNA"/>
</dbReference>
<proteinExistence type="predicted"/>
<gene>
    <name evidence="2" type="ORF">M406DRAFT_357694</name>
</gene>
<dbReference type="RefSeq" id="XP_040772313.1">
    <property type="nucleotide sequence ID" value="XM_040923749.1"/>
</dbReference>